<keyword evidence="2" id="KW-1185">Reference proteome</keyword>
<reference evidence="1" key="3">
    <citation type="journal article" date="2017" name="Nature">
        <title>Genome sequence of the progenitor of the wheat D genome Aegilops tauschii.</title>
        <authorList>
            <person name="Luo M.C."/>
            <person name="Gu Y.Q."/>
            <person name="Puiu D."/>
            <person name="Wang H."/>
            <person name="Twardziok S.O."/>
            <person name="Deal K.R."/>
            <person name="Huo N."/>
            <person name="Zhu T."/>
            <person name="Wang L."/>
            <person name="Wang Y."/>
            <person name="McGuire P.E."/>
            <person name="Liu S."/>
            <person name="Long H."/>
            <person name="Ramasamy R.K."/>
            <person name="Rodriguez J.C."/>
            <person name="Van S.L."/>
            <person name="Yuan L."/>
            <person name="Wang Z."/>
            <person name="Xia Z."/>
            <person name="Xiao L."/>
            <person name="Anderson O.D."/>
            <person name="Ouyang S."/>
            <person name="Liang Y."/>
            <person name="Zimin A.V."/>
            <person name="Pertea G."/>
            <person name="Qi P."/>
            <person name="Bennetzen J.L."/>
            <person name="Dai X."/>
            <person name="Dawson M.W."/>
            <person name="Muller H.G."/>
            <person name="Kugler K."/>
            <person name="Rivarola-Duarte L."/>
            <person name="Spannagl M."/>
            <person name="Mayer K.F.X."/>
            <person name="Lu F.H."/>
            <person name="Bevan M.W."/>
            <person name="Leroy P."/>
            <person name="Li P."/>
            <person name="You F.M."/>
            <person name="Sun Q."/>
            <person name="Liu Z."/>
            <person name="Lyons E."/>
            <person name="Wicker T."/>
            <person name="Salzberg S.L."/>
            <person name="Devos K.M."/>
            <person name="Dvorak J."/>
        </authorList>
    </citation>
    <scope>NUCLEOTIDE SEQUENCE [LARGE SCALE GENOMIC DNA]</scope>
    <source>
        <strain evidence="1">cv. AL8/78</strain>
    </source>
</reference>
<accession>A0A452XRJ0</accession>
<dbReference type="Proteomes" id="UP000015105">
    <property type="component" value="Chromosome 1D"/>
</dbReference>
<dbReference type="AlphaFoldDB" id="A0A452XRJ0"/>
<dbReference type="Gramene" id="AET1Gv20133600.3">
    <property type="protein sequence ID" value="AET1Gv20133600.3"/>
    <property type="gene ID" value="AET1Gv20133600"/>
</dbReference>
<reference evidence="1" key="4">
    <citation type="submission" date="2019-03" db="UniProtKB">
        <authorList>
            <consortium name="EnsemblPlants"/>
        </authorList>
    </citation>
    <scope>IDENTIFICATION</scope>
</reference>
<dbReference type="EnsemblPlants" id="AET1Gv20133600.3">
    <property type="protein sequence ID" value="AET1Gv20133600.3"/>
    <property type="gene ID" value="AET1Gv20133600"/>
</dbReference>
<proteinExistence type="predicted"/>
<protein>
    <submittedName>
        <fullName evidence="1">Uncharacterized protein</fullName>
    </submittedName>
</protein>
<evidence type="ECO:0000313" key="2">
    <source>
        <dbReference type="Proteomes" id="UP000015105"/>
    </source>
</evidence>
<name>A0A452XRJ0_AEGTS</name>
<organism evidence="1 2">
    <name type="scientific">Aegilops tauschii subsp. strangulata</name>
    <name type="common">Goatgrass</name>
    <dbReference type="NCBI Taxonomy" id="200361"/>
    <lineage>
        <taxon>Eukaryota</taxon>
        <taxon>Viridiplantae</taxon>
        <taxon>Streptophyta</taxon>
        <taxon>Embryophyta</taxon>
        <taxon>Tracheophyta</taxon>
        <taxon>Spermatophyta</taxon>
        <taxon>Magnoliopsida</taxon>
        <taxon>Liliopsida</taxon>
        <taxon>Poales</taxon>
        <taxon>Poaceae</taxon>
        <taxon>BOP clade</taxon>
        <taxon>Pooideae</taxon>
        <taxon>Triticodae</taxon>
        <taxon>Triticeae</taxon>
        <taxon>Triticinae</taxon>
        <taxon>Aegilops</taxon>
    </lineage>
</organism>
<reference evidence="2" key="1">
    <citation type="journal article" date="2014" name="Science">
        <title>Ancient hybridizations among the ancestral genomes of bread wheat.</title>
        <authorList>
            <consortium name="International Wheat Genome Sequencing Consortium,"/>
            <person name="Marcussen T."/>
            <person name="Sandve S.R."/>
            <person name="Heier L."/>
            <person name="Spannagl M."/>
            <person name="Pfeifer M."/>
            <person name="Jakobsen K.S."/>
            <person name="Wulff B.B."/>
            <person name="Steuernagel B."/>
            <person name="Mayer K.F."/>
            <person name="Olsen O.A."/>
        </authorList>
    </citation>
    <scope>NUCLEOTIDE SEQUENCE [LARGE SCALE GENOMIC DNA]</scope>
    <source>
        <strain evidence="2">cv. AL8/78</strain>
    </source>
</reference>
<evidence type="ECO:0000313" key="1">
    <source>
        <dbReference type="EnsemblPlants" id="AET1Gv20133600.3"/>
    </source>
</evidence>
<reference evidence="1" key="5">
    <citation type="journal article" date="2021" name="G3 (Bethesda)">
        <title>Aegilops tauschii genome assembly Aet v5.0 features greater sequence contiguity and improved annotation.</title>
        <authorList>
            <person name="Wang L."/>
            <person name="Zhu T."/>
            <person name="Rodriguez J.C."/>
            <person name="Deal K.R."/>
            <person name="Dubcovsky J."/>
            <person name="McGuire P.E."/>
            <person name="Lux T."/>
            <person name="Spannagl M."/>
            <person name="Mayer K.F.X."/>
            <person name="Baldrich P."/>
            <person name="Meyers B.C."/>
            <person name="Huo N."/>
            <person name="Gu Y.Q."/>
            <person name="Zhou H."/>
            <person name="Devos K.M."/>
            <person name="Bennetzen J.L."/>
            <person name="Unver T."/>
            <person name="Budak H."/>
            <person name="Gulick P.J."/>
            <person name="Galiba G."/>
            <person name="Kalapos B."/>
            <person name="Nelson D.R."/>
            <person name="Li P."/>
            <person name="You F.M."/>
            <person name="Luo M.C."/>
            <person name="Dvorak J."/>
        </authorList>
    </citation>
    <scope>NUCLEOTIDE SEQUENCE [LARGE SCALE GENOMIC DNA]</scope>
    <source>
        <strain evidence="1">cv. AL8/78</strain>
    </source>
</reference>
<sequence>MSWWWAGAVGAVKKRQDESAAATKPSFKSVALILCSTGIIGTSLLDILPRDDTLGGQWKVCAVSRRAPCTWSTPLSSPAVTHLQLDLARAWPRHSGRSPMSPTSRGRATRLTTRIGRSTLACSATCSSWHFVQLWSAPNQSQPIS</sequence>
<reference evidence="2" key="2">
    <citation type="journal article" date="2017" name="Nat. Plants">
        <title>The Aegilops tauschii genome reveals multiple impacts of transposons.</title>
        <authorList>
            <person name="Zhao G."/>
            <person name="Zou C."/>
            <person name="Li K."/>
            <person name="Wang K."/>
            <person name="Li T."/>
            <person name="Gao L."/>
            <person name="Zhang X."/>
            <person name="Wang H."/>
            <person name="Yang Z."/>
            <person name="Liu X."/>
            <person name="Jiang W."/>
            <person name="Mao L."/>
            <person name="Kong X."/>
            <person name="Jiao Y."/>
            <person name="Jia J."/>
        </authorList>
    </citation>
    <scope>NUCLEOTIDE SEQUENCE [LARGE SCALE GENOMIC DNA]</scope>
    <source>
        <strain evidence="2">cv. AL8/78</strain>
    </source>
</reference>
<dbReference type="Gene3D" id="3.40.50.720">
    <property type="entry name" value="NAD(P)-binding Rossmann-like Domain"/>
    <property type="match status" value="1"/>
</dbReference>
<dbReference type="PANTHER" id="PTHR32487:SF16">
    <property type="entry name" value="NAD-DEPENDENT EPIMERASE_DEHYDRATASE DOMAIN-CONTAINING PROTEIN"/>
    <property type="match status" value="1"/>
</dbReference>
<dbReference type="PANTHER" id="PTHR32487">
    <property type="entry name" value="3-OXO-DELTA(4,5)-STEROID 5-BETA-REDUCTASE"/>
    <property type="match status" value="1"/>
</dbReference>